<gene>
    <name evidence="1" type="ORF">LCGC14_0411590</name>
</gene>
<accession>A0A0F9TBL1</accession>
<evidence type="ECO:0000313" key="1">
    <source>
        <dbReference type="EMBL" id="KKN72332.1"/>
    </source>
</evidence>
<comment type="caution">
    <text evidence="1">The sequence shown here is derived from an EMBL/GenBank/DDBJ whole genome shotgun (WGS) entry which is preliminary data.</text>
</comment>
<protein>
    <submittedName>
        <fullName evidence="1">Uncharacterized protein</fullName>
    </submittedName>
</protein>
<reference evidence="1" key="1">
    <citation type="journal article" date="2015" name="Nature">
        <title>Complex archaea that bridge the gap between prokaryotes and eukaryotes.</title>
        <authorList>
            <person name="Spang A."/>
            <person name="Saw J.H."/>
            <person name="Jorgensen S.L."/>
            <person name="Zaremba-Niedzwiedzka K."/>
            <person name="Martijn J."/>
            <person name="Lind A.E."/>
            <person name="van Eijk R."/>
            <person name="Schleper C."/>
            <person name="Guy L."/>
            <person name="Ettema T.J."/>
        </authorList>
    </citation>
    <scope>NUCLEOTIDE SEQUENCE</scope>
</reference>
<proteinExistence type="predicted"/>
<dbReference type="AlphaFoldDB" id="A0A0F9TBL1"/>
<name>A0A0F9TBL1_9ZZZZ</name>
<sequence>MENVVYNLIITRRHLEIKKVGTTRATRVFTDVDIAQRYIGWLILNKDCKIFIHNSDGAVTRTLESQRVPLGSMKW</sequence>
<organism evidence="1">
    <name type="scientific">marine sediment metagenome</name>
    <dbReference type="NCBI Taxonomy" id="412755"/>
    <lineage>
        <taxon>unclassified sequences</taxon>
        <taxon>metagenomes</taxon>
        <taxon>ecological metagenomes</taxon>
    </lineage>
</organism>
<dbReference type="EMBL" id="LAZR01000364">
    <property type="protein sequence ID" value="KKN72332.1"/>
    <property type="molecule type" value="Genomic_DNA"/>
</dbReference>